<comment type="caution">
    <text evidence="3">The sequence shown here is derived from an EMBL/GenBank/DDBJ whole genome shotgun (WGS) entry which is preliminary data.</text>
</comment>
<protein>
    <submittedName>
        <fullName evidence="3">Uncharacterized protein</fullName>
    </submittedName>
</protein>
<dbReference type="EMBL" id="QKWP01003908">
    <property type="protein sequence ID" value="RIB00601.1"/>
    <property type="molecule type" value="Genomic_DNA"/>
</dbReference>
<feature type="chain" id="PRO_5017395891" evidence="2">
    <location>
        <begin position="21"/>
        <end position="118"/>
    </location>
</feature>
<gene>
    <name evidence="3" type="ORF">C2G38_2129604</name>
</gene>
<evidence type="ECO:0000313" key="4">
    <source>
        <dbReference type="Proteomes" id="UP000266673"/>
    </source>
</evidence>
<feature type="signal peptide" evidence="2">
    <location>
        <begin position="1"/>
        <end position="20"/>
    </location>
</feature>
<sequence>MKFLSTLTIFLVLIIVITHASPVKRDLGQKVKTTGVSFEDSYHLKALKVQGIYKEYKKEIKEFDKKLVEAAKEDGTDEKTLNWLRKWNKDYGKQLHNLHTTAEQLIGKINKLKNKLGE</sequence>
<keyword evidence="1" id="KW-0175">Coiled coil</keyword>
<evidence type="ECO:0000256" key="2">
    <source>
        <dbReference type="SAM" id="SignalP"/>
    </source>
</evidence>
<organism evidence="3 4">
    <name type="scientific">Gigaspora rosea</name>
    <dbReference type="NCBI Taxonomy" id="44941"/>
    <lineage>
        <taxon>Eukaryota</taxon>
        <taxon>Fungi</taxon>
        <taxon>Fungi incertae sedis</taxon>
        <taxon>Mucoromycota</taxon>
        <taxon>Glomeromycotina</taxon>
        <taxon>Glomeromycetes</taxon>
        <taxon>Diversisporales</taxon>
        <taxon>Gigasporaceae</taxon>
        <taxon>Gigaspora</taxon>
    </lineage>
</organism>
<dbReference type="OrthoDB" id="2407585at2759"/>
<dbReference type="Proteomes" id="UP000266673">
    <property type="component" value="Unassembled WGS sequence"/>
</dbReference>
<evidence type="ECO:0000313" key="3">
    <source>
        <dbReference type="EMBL" id="RIB00601.1"/>
    </source>
</evidence>
<accession>A0A397TT41</accession>
<feature type="coiled-coil region" evidence="1">
    <location>
        <begin position="53"/>
        <end position="115"/>
    </location>
</feature>
<reference evidence="3 4" key="1">
    <citation type="submission" date="2018-06" db="EMBL/GenBank/DDBJ databases">
        <title>Comparative genomics reveals the genomic features of Rhizophagus irregularis, R. cerebriforme, R. diaphanum and Gigaspora rosea, and their symbiotic lifestyle signature.</title>
        <authorList>
            <person name="Morin E."/>
            <person name="San Clemente H."/>
            <person name="Chen E.C.H."/>
            <person name="De La Providencia I."/>
            <person name="Hainaut M."/>
            <person name="Kuo A."/>
            <person name="Kohler A."/>
            <person name="Murat C."/>
            <person name="Tang N."/>
            <person name="Roy S."/>
            <person name="Loubradou J."/>
            <person name="Henrissat B."/>
            <person name="Grigoriev I.V."/>
            <person name="Corradi N."/>
            <person name="Roux C."/>
            <person name="Martin F.M."/>
        </authorList>
    </citation>
    <scope>NUCLEOTIDE SEQUENCE [LARGE SCALE GENOMIC DNA]</scope>
    <source>
        <strain evidence="3 4">DAOM 194757</strain>
    </source>
</reference>
<dbReference type="AlphaFoldDB" id="A0A397TT41"/>
<proteinExistence type="predicted"/>
<keyword evidence="4" id="KW-1185">Reference proteome</keyword>
<evidence type="ECO:0000256" key="1">
    <source>
        <dbReference type="SAM" id="Coils"/>
    </source>
</evidence>
<keyword evidence="2" id="KW-0732">Signal</keyword>
<name>A0A397TT41_9GLOM</name>